<dbReference type="PANTHER" id="PTHR11440">
    <property type="entry name" value="LECITHIN-CHOLESTEROL ACYLTRANSFERASE-RELATED"/>
    <property type="match status" value="1"/>
</dbReference>
<keyword evidence="3" id="KW-1185">Reference proteome</keyword>
<evidence type="ECO:0000256" key="1">
    <source>
        <dbReference type="SAM" id="SignalP"/>
    </source>
</evidence>
<evidence type="ECO:0000313" key="2">
    <source>
        <dbReference type="EMBL" id="WNG43747.1"/>
    </source>
</evidence>
<evidence type="ECO:0000313" key="3">
    <source>
        <dbReference type="Proteomes" id="UP001611383"/>
    </source>
</evidence>
<dbReference type="Proteomes" id="UP001611383">
    <property type="component" value="Chromosome"/>
</dbReference>
<feature type="chain" id="PRO_5045662883" description="Lysophospholipase" evidence="1">
    <location>
        <begin position="26"/>
        <end position="439"/>
    </location>
</feature>
<dbReference type="RefSeq" id="WP_395815366.1">
    <property type="nucleotide sequence ID" value="NZ_CP043494.1"/>
</dbReference>
<proteinExistence type="predicted"/>
<reference evidence="2 3" key="1">
    <citation type="submission" date="2019-08" db="EMBL/GenBank/DDBJ databases">
        <title>Archangium and Cystobacter genomes.</title>
        <authorList>
            <person name="Chen I.-C.K."/>
            <person name="Wielgoss S."/>
        </authorList>
    </citation>
    <scope>NUCLEOTIDE SEQUENCE [LARGE SCALE GENOMIC DNA]</scope>
    <source>
        <strain evidence="2 3">Cbm 6</strain>
    </source>
</reference>
<dbReference type="Gene3D" id="3.40.50.1820">
    <property type="entry name" value="alpha/beta hydrolase"/>
    <property type="match status" value="1"/>
</dbReference>
<keyword evidence="1" id="KW-0732">Signal</keyword>
<name>A0ABY9WPU0_9BACT</name>
<gene>
    <name evidence="2" type="ORF">F0U60_06305</name>
</gene>
<dbReference type="EMBL" id="CP043494">
    <property type="protein sequence ID" value="WNG43747.1"/>
    <property type="molecule type" value="Genomic_DNA"/>
</dbReference>
<organism evidence="2 3">
    <name type="scientific">Archangium minus</name>
    <dbReference type="NCBI Taxonomy" id="83450"/>
    <lineage>
        <taxon>Bacteria</taxon>
        <taxon>Pseudomonadati</taxon>
        <taxon>Myxococcota</taxon>
        <taxon>Myxococcia</taxon>
        <taxon>Myxococcales</taxon>
        <taxon>Cystobacterineae</taxon>
        <taxon>Archangiaceae</taxon>
        <taxon>Archangium</taxon>
    </lineage>
</organism>
<protein>
    <recommendedName>
        <fullName evidence="4">Lysophospholipase</fullName>
    </recommendedName>
</protein>
<evidence type="ECO:0008006" key="4">
    <source>
        <dbReference type="Google" id="ProtNLM"/>
    </source>
</evidence>
<sequence>MKNAPMRLGGFLALFTFLWSSTVLATTGGGNTSPPRTPVVLFPAFHFTRLLVKVVNQTAFPECPRYGTFEDWFLNDSPSSTFSQVCQDKLLTLVYKPHAGRPMAKRFANQRGVNVKLLHFGKTASAPFYEPLYQFLEAAGYTRDVNIRVAGYDSRLTPDMDGFLGRTIELIEEVYRENGNTPVHLVGHSNGPLYAQYLLTHTSQAWKNRYIHGFTPIAGNWPGQGLLYPVYFTGLNTRDFTFPVDAANAASSAAMYQSHPSSYMSSADPAIFGDAEIVLATVEGGRSYTPADNLRIFEDAGLPLARHLAAYYTGFVKFAEPAFFPNVDVYAEKGSGFETVVGLELQDLSVGQLVTDTTVFFTRPDGDLNQEDITNDSIAVWQNMPCFRFELTDNPGVDHFALPGNEAVLQRLLVNLQRPKSVCACPWLGDVEPRTANDH</sequence>
<feature type="signal peptide" evidence="1">
    <location>
        <begin position="1"/>
        <end position="25"/>
    </location>
</feature>
<dbReference type="InterPro" id="IPR003386">
    <property type="entry name" value="LACT/PDAT_acylTrfase"/>
</dbReference>
<accession>A0ABY9WPU0</accession>
<dbReference type="InterPro" id="IPR029058">
    <property type="entry name" value="AB_hydrolase_fold"/>
</dbReference>
<dbReference type="SUPFAM" id="SSF53474">
    <property type="entry name" value="alpha/beta-Hydrolases"/>
    <property type="match status" value="1"/>
</dbReference>
<dbReference type="Pfam" id="PF02450">
    <property type="entry name" value="LCAT"/>
    <property type="match status" value="1"/>
</dbReference>